<organism evidence="2 3">
    <name type="scientific">Achaetomium macrosporum</name>
    <dbReference type="NCBI Taxonomy" id="79813"/>
    <lineage>
        <taxon>Eukaryota</taxon>
        <taxon>Fungi</taxon>
        <taxon>Dikarya</taxon>
        <taxon>Ascomycota</taxon>
        <taxon>Pezizomycotina</taxon>
        <taxon>Sordariomycetes</taxon>
        <taxon>Sordariomycetidae</taxon>
        <taxon>Sordariales</taxon>
        <taxon>Chaetomiaceae</taxon>
        <taxon>Achaetomium</taxon>
    </lineage>
</organism>
<feature type="non-terminal residue" evidence="2">
    <location>
        <position position="1"/>
    </location>
</feature>
<comment type="caution">
    <text evidence="2">The sequence shown here is derived from an EMBL/GenBank/DDBJ whole genome shotgun (WGS) entry which is preliminary data.</text>
</comment>
<keyword evidence="1" id="KW-0472">Membrane</keyword>
<evidence type="ECO:0000313" key="3">
    <source>
        <dbReference type="Proteomes" id="UP001303760"/>
    </source>
</evidence>
<dbReference type="AlphaFoldDB" id="A0AAN7CK08"/>
<dbReference type="Proteomes" id="UP001303760">
    <property type="component" value="Unassembled WGS sequence"/>
</dbReference>
<name>A0AAN7CK08_9PEZI</name>
<evidence type="ECO:0000256" key="1">
    <source>
        <dbReference type="SAM" id="Phobius"/>
    </source>
</evidence>
<dbReference type="EMBL" id="MU860008">
    <property type="protein sequence ID" value="KAK4242467.1"/>
    <property type="molecule type" value="Genomic_DNA"/>
</dbReference>
<gene>
    <name evidence="2" type="ORF">C8A03DRAFT_11336</name>
</gene>
<keyword evidence="1" id="KW-0812">Transmembrane</keyword>
<keyword evidence="3" id="KW-1185">Reference proteome</keyword>
<reference evidence="2" key="1">
    <citation type="journal article" date="2023" name="Mol. Phylogenet. Evol.">
        <title>Genome-scale phylogeny and comparative genomics of the fungal order Sordariales.</title>
        <authorList>
            <person name="Hensen N."/>
            <person name="Bonometti L."/>
            <person name="Westerberg I."/>
            <person name="Brannstrom I.O."/>
            <person name="Guillou S."/>
            <person name="Cros-Aarteil S."/>
            <person name="Calhoun S."/>
            <person name="Haridas S."/>
            <person name="Kuo A."/>
            <person name="Mondo S."/>
            <person name="Pangilinan J."/>
            <person name="Riley R."/>
            <person name="LaButti K."/>
            <person name="Andreopoulos B."/>
            <person name="Lipzen A."/>
            <person name="Chen C."/>
            <person name="Yan M."/>
            <person name="Daum C."/>
            <person name="Ng V."/>
            <person name="Clum A."/>
            <person name="Steindorff A."/>
            <person name="Ohm R.A."/>
            <person name="Martin F."/>
            <person name="Silar P."/>
            <person name="Natvig D.O."/>
            <person name="Lalanne C."/>
            <person name="Gautier V."/>
            <person name="Ament-Velasquez S.L."/>
            <person name="Kruys A."/>
            <person name="Hutchinson M.I."/>
            <person name="Powell A.J."/>
            <person name="Barry K."/>
            <person name="Miller A.N."/>
            <person name="Grigoriev I.V."/>
            <person name="Debuchy R."/>
            <person name="Gladieux P."/>
            <person name="Hiltunen Thoren M."/>
            <person name="Johannesson H."/>
        </authorList>
    </citation>
    <scope>NUCLEOTIDE SEQUENCE</scope>
    <source>
        <strain evidence="2">CBS 532.94</strain>
    </source>
</reference>
<sequence length="276" mass="28943">AGIPKAPRVVLVVVFPVVSFVLYLVLSLGCINDSVSGISPVIARSNGRVNIGGQDIQVDIRIGFMGLCFGPEPVNCTGSVAALQTKRESEITSRIPPSKGGGNFALGALALSLQSSFVVLSGIPLLLILVADVIANLVQIYFSMMITMDNSSSSKRERHAQAALWARSLDWAAAAGAVTSFVTYQSIVAAASRLIKTVSGVPLTVTVGTTASNLFAALVAVTIVGALINTLLTAMDAGSDAYLAGSRVDAVMRQEEVSVELERPAFQKRAAYERFP</sequence>
<feature type="transmembrane region" description="Helical" evidence="1">
    <location>
        <begin position="6"/>
        <end position="26"/>
    </location>
</feature>
<reference evidence="2" key="2">
    <citation type="submission" date="2023-05" db="EMBL/GenBank/DDBJ databases">
        <authorList>
            <consortium name="Lawrence Berkeley National Laboratory"/>
            <person name="Steindorff A."/>
            <person name="Hensen N."/>
            <person name="Bonometti L."/>
            <person name="Westerberg I."/>
            <person name="Brannstrom I.O."/>
            <person name="Guillou S."/>
            <person name="Cros-Aarteil S."/>
            <person name="Calhoun S."/>
            <person name="Haridas S."/>
            <person name="Kuo A."/>
            <person name="Mondo S."/>
            <person name="Pangilinan J."/>
            <person name="Riley R."/>
            <person name="Labutti K."/>
            <person name="Andreopoulos B."/>
            <person name="Lipzen A."/>
            <person name="Chen C."/>
            <person name="Yanf M."/>
            <person name="Daum C."/>
            <person name="Ng V."/>
            <person name="Clum A."/>
            <person name="Ohm R."/>
            <person name="Martin F."/>
            <person name="Silar P."/>
            <person name="Natvig D."/>
            <person name="Lalanne C."/>
            <person name="Gautier V."/>
            <person name="Ament-Velasquez S.L."/>
            <person name="Kruys A."/>
            <person name="Hutchinson M.I."/>
            <person name="Powell A.J."/>
            <person name="Barry K."/>
            <person name="Miller A.N."/>
            <person name="Grigoriev I.V."/>
            <person name="Debuchy R."/>
            <person name="Gladieux P."/>
            <person name="Thoren M.H."/>
            <person name="Johannesson H."/>
        </authorList>
    </citation>
    <scope>NUCLEOTIDE SEQUENCE</scope>
    <source>
        <strain evidence="2">CBS 532.94</strain>
    </source>
</reference>
<feature type="transmembrane region" description="Helical" evidence="1">
    <location>
        <begin position="126"/>
        <end position="148"/>
    </location>
</feature>
<protein>
    <submittedName>
        <fullName evidence="2">Uncharacterized protein</fullName>
    </submittedName>
</protein>
<feature type="transmembrane region" description="Helical" evidence="1">
    <location>
        <begin position="211"/>
        <end position="232"/>
    </location>
</feature>
<proteinExistence type="predicted"/>
<accession>A0AAN7CK08</accession>
<keyword evidence="1" id="KW-1133">Transmembrane helix</keyword>
<evidence type="ECO:0000313" key="2">
    <source>
        <dbReference type="EMBL" id="KAK4242467.1"/>
    </source>
</evidence>